<gene>
    <name evidence="2" type="ORF">JOD45_003029</name>
</gene>
<reference evidence="2 3" key="1">
    <citation type="submission" date="2021-01" db="EMBL/GenBank/DDBJ databases">
        <title>Genomic Encyclopedia of Type Strains, Phase IV (KMG-IV): sequencing the most valuable type-strain genomes for metagenomic binning, comparative biology and taxonomic classification.</title>
        <authorList>
            <person name="Goeker M."/>
        </authorList>
    </citation>
    <scope>NUCLEOTIDE SEQUENCE [LARGE SCALE GENOMIC DNA]</scope>
    <source>
        <strain evidence="2 3">DSM 28236</strain>
    </source>
</reference>
<dbReference type="Pfam" id="PF01243">
    <property type="entry name" value="PNPOx_N"/>
    <property type="match status" value="1"/>
</dbReference>
<dbReference type="PANTHER" id="PTHR42815">
    <property type="entry name" value="FAD-BINDING, PUTATIVE (AFU_ORTHOLOGUE AFUA_6G07600)-RELATED"/>
    <property type="match status" value="1"/>
</dbReference>
<protein>
    <submittedName>
        <fullName evidence="2">Pyridoxine 5'-phosphate oxidase superfamily flavin-nucleotide-binding protein</fullName>
    </submittedName>
</protein>
<dbReference type="RefSeq" id="WP_205004674.1">
    <property type="nucleotide sequence ID" value="NZ_JAFBER010000030.1"/>
</dbReference>
<accession>A0ABS2Q4C1</accession>
<dbReference type="Gene3D" id="2.30.110.10">
    <property type="entry name" value="Electron Transport, Fmn-binding Protein, Chain A"/>
    <property type="match status" value="1"/>
</dbReference>
<keyword evidence="3" id="KW-1185">Reference proteome</keyword>
<sequence length="207" mass="23535">MFNKGERALQEKYGTSKQAYAFYNNQILSYLNDVMIRFIAKQEMVFISTSDSRGRCDSSFRAGLPGFVRVIDSKTLIYPEYRGNGVMASLGNIYENPHIGMMFIDFFDSTVGLHVNGTASIAENNELKHRVHLDPSVEKDIAEKEQDKPQRWVIISVEEAYIHCSKHIPLLQKASKHIDWGTNDISAKGGDFFKIKNEKRAPKSQLP</sequence>
<dbReference type="InterPro" id="IPR011576">
    <property type="entry name" value="Pyridox_Oxase_N"/>
</dbReference>
<comment type="caution">
    <text evidence="2">The sequence shown here is derived from an EMBL/GenBank/DDBJ whole genome shotgun (WGS) entry which is preliminary data.</text>
</comment>
<evidence type="ECO:0000313" key="2">
    <source>
        <dbReference type="EMBL" id="MBM7646795.1"/>
    </source>
</evidence>
<evidence type="ECO:0000259" key="1">
    <source>
        <dbReference type="Pfam" id="PF01243"/>
    </source>
</evidence>
<name>A0ABS2Q4C1_9BACL</name>
<organism evidence="2 3">
    <name type="scientific">Scopulibacillus daqui</name>
    <dbReference type="NCBI Taxonomy" id="1469162"/>
    <lineage>
        <taxon>Bacteria</taxon>
        <taxon>Bacillati</taxon>
        <taxon>Bacillota</taxon>
        <taxon>Bacilli</taxon>
        <taxon>Bacillales</taxon>
        <taxon>Sporolactobacillaceae</taxon>
        <taxon>Scopulibacillus</taxon>
    </lineage>
</organism>
<feature type="domain" description="Pyridoxamine 5'-phosphate oxidase N-terminal" evidence="1">
    <location>
        <begin position="37"/>
        <end position="164"/>
    </location>
</feature>
<proteinExistence type="predicted"/>
<dbReference type="InterPro" id="IPR012349">
    <property type="entry name" value="Split_barrel_FMN-bd"/>
</dbReference>
<dbReference type="PANTHER" id="PTHR42815:SF2">
    <property type="entry name" value="FAD-BINDING, PUTATIVE (AFU_ORTHOLOGUE AFUA_6G07600)-RELATED"/>
    <property type="match status" value="1"/>
</dbReference>
<dbReference type="Proteomes" id="UP000808914">
    <property type="component" value="Unassembled WGS sequence"/>
</dbReference>
<evidence type="ECO:0000313" key="3">
    <source>
        <dbReference type="Proteomes" id="UP000808914"/>
    </source>
</evidence>
<dbReference type="EMBL" id="JAFBER010000030">
    <property type="protein sequence ID" value="MBM7646795.1"/>
    <property type="molecule type" value="Genomic_DNA"/>
</dbReference>
<dbReference type="SUPFAM" id="SSF50475">
    <property type="entry name" value="FMN-binding split barrel"/>
    <property type="match status" value="1"/>
</dbReference>